<keyword evidence="1" id="KW-1185">Reference proteome</keyword>
<dbReference type="Proteomes" id="UP000050640">
    <property type="component" value="Unplaced"/>
</dbReference>
<dbReference type="AlphaFoldDB" id="A0A0R3S6K1"/>
<protein>
    <submittedName>
        <fullName evidence="2">Uncharacterized protein</fullName>
    </submittedName>
</protein>
<evidence type="ECO:0000313" key="1">
    <source>
        <dbReference type="Proteomes" id="UP000050640"/>
    </source>
</evidence>
<proteinExistence type="predicted"/>
<dbReference type="STRING" id="1147741.A0A0R3S6K1"/>
<sequence>MGASLTSPLPHRPPTSVCNHLFVAPDAPPIFRHHPLAAVQTKKQSVFAAGWNWSKKAAQQVGDLTFFFFFFPLKSKLGKIIEDFKNLK</sequence>
<accession>A0A0R3S6K1</accession>
<reference evidence="2" key="1">
    <citation type="submission" date="2017-02" db="UniProtKB">
        <authorList>
            <consortium name="WormBaseParasite"/>
        </authorList>
    </citation>
    <scope>IDENTIFICATION</scope>
</reference>
<dbReference type="WBParaSite" id="EEL_0001042301-mRNA-1">
    <property type="protein sequence ID" value="EEL_0001042301-mRNA-1"/>
    <property type="gene ID" value="EEL_0001042301"/>
</dbReference>
<organism evidence="1 2">
    <name type="scientific">Elaeophora elaphi</name>
    <dbReference type="NCBI Taxonomy" id="1147741"/>
    <lineage>
        <taxon>Eukaryota</taxon>
        <taxon>Metazoa</taxon>
        <taxon>Ecdysozoa</taxon>
        <taxon>Nematoda</taxon>
        <taxon>Chromadorea</taxon>
        <taxon>Rhabditida</taxon>
        <taxon>Spirurina</taxon>
        <taxon>Spiruromorpha</taxon>
        <taxon>Filarioidea</taxon>
        <taxon>Onchocercidae</taxon>
        <taxon>Elaeophora</taxon>
    </lineage>
</organism>
<evidence type="ECO:0000313" key="2">
    <source>
        <dbReference type="WBParaSite" id="EEL_0001042301-mRNA-1"/>
    </source>
</evidence>
<name>A0A0R3S6K1_9BILA</name>